<name>A0ABD1L928_9FABA</name>
<dbReference type="EMBL" id="JBGMDY010000010">
    <property type="protein sequence ID" value="KAL2320009.1"/>
    <property type="molecule type" value="Genomic_DNA"/>
</dbReference>
<reference evidence="4 5" key="1">
    <citation type="submission" date="2024-08" db="EMBL/GenBank/DDBJ databases">
        <title>Insights into the chromosomal genome structure of Flemingia macrophylla.</title>
        <authorList>
            <person name="Ding Y."/>
            <person name="Zhao Y."/>
            <person name="Bi W."/>
            <person name="Wu M."/>
            <person name="Zhao G."/>
            <person name="Gong Y."/>
            <person name="Li W."/>
            <person name="Zhang P."/>
        </authorList>
    </citation>
    <scope>NUCLEOTIDE SEQUENCE [LARGE SCALE GENOMIC DNA]</scope>
    <source>
        <strain evidence="4">DYQJB</strain>
        <tissue evidence="4">Leaf</tissue>
    </source>
</reference>
<dbReference type="Pfam" id="PF00297">
    <property type="entry name" value="Ribosomal_L3"/>
    <property type="match status" value="1"/>
</dbReference>
<dbReference type="InterPro" id="IPR000597">
    <property type="entry name" value="Ribosomal_uL3"/>
</dbReference>
<evidence type="ECO:0000313" key="4">
    <source>
        <dbReference type="EMBL" id="KAL2320009.1"/>
    </source>
</evidence>
<dbReference type="SUPFAM" id="SSF50447">
    <property type="entry name" value="Translation proteins"/>
    <property type="match status" value="1"/>
</dbReference>
<keyword evidence="2" id="KW-0689">Ribosomal protein</keyword>
<dbReference type="GO" id="GO:0005840">
    <property type="term" value="C:ribosome"/>
    <property type="evidence" value="ECO:0007669"/>
    <property type="project" value="UniProtKB-KW"/>
</dbReference>
<dbReference type="InterPro" id="IPR009000">
    <property type="entry name" value="Transl_B-barrel_sf"/>
</dbReference>
<accession>A0ABD1L928</accession>
<dbReference type="GO" id="GO:0016740">
    <property type="term" value="F:transferase activity"/>
    <property type="evidence" value="ECO:0007669"/>
    <property type="project" value="UniProtKB-KW"/>
</dbReference>
<keyword evidence="3" id="KW-0687">Ribonucleoprotein</keyword>
<organism evidence="4 5">
    <name type="scientific">Flemingia macrophylla</name>
    <dbReference type="NCBI Taxonomy" id="520843"/>
    <lineage>
        <taxon>Eukaryota</taxon>
        <taxon>Viridiplantae</taxon>
        <taxon>Streptophyta</taxon>
        <taxon>Embryophyta</taxon>
        <taxon>Tracheophyta</taxon>
        <taxon>Spermatophyta</taxon>
        <taxon>Magnoliopsida</taxon>
        <taxon>eudicotyledons</taxon>
        <taxon>Gunneridae</taxon>
        <taxon>Pentapetalae</taxon>
        <taxon>rosids</taxon>
        <taxon>fabids</taxon>
        <taxon>Fabales</taxon>
        <taxon>Fabaceae</taxon>
        <taxon>Papilionoideae</taxon>
        <taxon>50 kb inversion clade</taxon>
        <taxon>NPAAA clade</taxon>
        <taxon>indigoferoid/millettioid clade</taxon>
        <taxon>Phaseoleae</taxon>
        <taxon>Flemingia</taxon>
    </lineage>
</organism>
<comment type="caution">
    <text evidence="4">The sequence shown here is derived from an EMBL/GenBank/DDBJ whole genome shotgun (WGS) entry which is preliminary data.</text>
</comment>
<evidence type="ECO:0000256" key="1">
    <source>
        <dbReference type="ARBA" id="ARBA00006540"/>
    </source>
</evidence>
<dbReference type="Proteomes" id="UP001603857">
    <property type="component" value="Unassembled WGS sequence"/>
</dbReference>
<comment type="similarity">
    <text evidence="1">Belongs to the universal ribosomal protein uL3 family.</text>
</comment>
<keyword evidence="5" id="KW-1185">Reference proteome</keyword>
<dbReference type="PANTHER" id="PTHR44366:SF1">
    <property type="entry name" value="UDP-N-ACETYLGLUCOSAMINE--PEPTIDE N-ACETYLGLUCOSAMINYLTRANSFERASE 110 KDA SUBUNIT"/>
    <property type="match status" value="1"/>
</dbReference>
<dbReference type="PANTHER" id="PTHR44366">
    <property type="entry name" value="UDP-N-ACETYLGLUCOSAMINE--PEPTIDE N-ACETYLGLUCOSAMINYLTRANSFERASE 110 KDA SUBUNIT"/>
    <property type="match status" value="1"/>
</dbReference>
<dbReference type="Gene3D" id="2.40.30.10">
    <property type="entry name" value="Translation factors"/>
    <property type="match status" value="1"/>
</dbReference>
<dbReference type="Gene3D" id="3.40.50.11380">
    <property type="match status" value="1"/>
</dbReference>
<dbReference type="GO" id="GO:1990904">
    <property type="term" value="C:ribonucleoprotein complex"/>
    <property type="evidence" value="ECO:0007669"/>
    <property type="project" value="UniProtKB-KW"/>
</dbReference>
<gene>
    <name evidence="4" type="ORF">Fmac_028978</name>
</gene>
<evidence type="ECO:0000256" key="2">
    <source>
        <dbReference type="ARBA" id="ARBA00022980"/>
    </source>
</evidence>
<protein>
    <submittedName>
        <fullName evidence="4">Uncharacterized protein</fullName>
    </submittedName>
</protein>
<dbReference type="InterPro" id="IPR037919">
    <property type="entry name" value="OGT"/>
</dbReference>
<sequence>MYSWKNVELFCYALGANNVTEWRRSIQSEAEDFVDMSIVSPDAIEKMSNDNKMPILIGYTKCALNDIFSMLASIQVSYMGSIGTTDDTYIDYLVTDEFVSPLQHADIYSKKIVQLPHCYIVNDYKQKNQQKQRQERDGSQEACCLSRGKVKAFSKDDSSKASRLTKFLGCMAGITHIVIEVKKPRSKLHKKDTCEPITIVKTPPTLIVVVMGYVKTSCGLRMLTVWAQHLSEEVKQRFCKNCMSKKKAFTKYSKQYESKGGRKILRLNWRKLRSKPLSKRPRSKPLRSIDNAVDAQELDERLEREFFIAGEAMSRGFVGLSSFTSKSQFYNLREVAKRITKQLERQVHQVVAKLGAYVRGSINTLGFTSV</sequence>
<evidence type="ECO:0000313" key="5">
    <source>
        <dbReference type="Proteomes" id="UP001603857"/>
    </source>
</evidence>
<evidence type="ECO:0000256" key="3">
    <source>
        <dbReference type="ARBA" id="ARBA00023274"/>
    </source>
</evidence>
<proteinExistence type="inferred from homology"/>
<dbReference type="AlphaFoldDB" id="A0ABD1L928"/>